<evidence type="ECO:0000259" key="4">
    <source>
        <dbReference type="Pfam" id="PF25919"/>
    </source>
</evidence>
<evidence type="ECO:0000256" key="1">
    <source>
        <dbReference type="ARBA" id="ARBA00022448"/>
    </source>
</evidence>
<sequence>MKRNSLINLYSLGLFLLTLGCSSAQRETGHAASHDHSQIDSGIRELTRPTNQAIVTHAATVEAEAGMKVFPVHITGRVNYDSKNNTAVSSRVAGRLEHIYVKYNFQPVKKGQLLFEIYSPELVAAQRELLLLQKSEEQKLQSSAIQKLQYLGMTFGQIQQLIKSKQVAYRVPIYSPASGYIVEKNGTVPITNAGSLTSVTKEESAMANMGSTPTPSAPTNTGQQQASNSLLMREGQYVTAGQAIFTIYKNNELLAEFAIPPFWALKVNKGKKILFKSVDNPDLLYQATIGLIQPTFNNGENFTVARIYLKNSKFPVGQLLTGTIAVTENHGYWLPKTAVVSLGNKSIIFKQEANTFLPVPVEVGVRTEEKVQILTHIASWQIAKHGAYLVDSEDFIIANKTPGNELSNGE</sequence>
<dbReference type="Pfam" id="PF25919">
    <property type="entry name" value="BSH_CusB"/>
    <property type="match status" value="1"/>
</dbReference>
<dbReference type="EMBL" id="JBHLWO010000002">
    <property type="protein sequence ID" value="MFC0318518.1"/>
    <property type="molecule type" value="Genomic_DNA"/>
</dbReference>
<keyword evidence="1" id="KW-0813">Transport</keyword>
<dbReference type="PANTHER" id="PTHR30097:SF4">
    <property type="entry name" value="SLR6042 PROTEIN"/>
    <property type="match status" value="1"/>
</dbReference>
<evidence type="ECO:0000313" key="5">
    <source>
        <dbReference type="EMBL" id="MFC0318518.1"/>
    </source>
</evidence>
<gene>
    <name evidence="5" type="ORF">ACFFI0_09365</name>
</gene>
<comment type="caution">
    <text evidence="5">The sequence shown here is derived from an EMBL/GenBank/DDBJ whole genome shotgun (WGS) entry which is preliminary data.</text>
</comment>
<dbReference type="Gene3D" id="2.40.50.100">
    <property type="match status" value="1"/>
</dbReference>
<dbReference type="InterPro" id="IPR058790">
    <property type="entry name" value="BSH_CusB"/>
</dbReference>
<dbReference type="RefSeq" id="WP_130857621.1">
    <property type="nucleotide sequence ID" value="NZ_JBHLWO010000002.1"/>
</dbReference>
<feature type="domain" description="CusB-like three alpha-helical bundle" evidence="3">
    <location>
        <begin position="121"/>
        <end position="168"/>
    </location>
</feature>
<organism evidence="5 6">
    <name type="scientific">Olivibacter oleidegradans</name>
    <dbReference type="NCBI Taxonomy" id="760123"/>
    <lineage>
        <taxon>Bacteria</taxon>
        <taxon>Pseudomonadati</taxon>
        <taxon>Bacteroidota</taxon>
        <taxon>Sphingobacteriia</taxon>
        <taxon>Sphingobacteriales</taxon>
        <taxon>Sphingobacteriaceae</taxon>
        <taxon>Olivibacter</taxon>
    </lineage>
</organism>
<dbReference type="Pfam" id="PF25869">
    <property type="entry name" value="3HB_CusB"/>
    <property type="match status" value="1"/>
</dbReference>
<keyword evidence="2" id="KW-0732">Signal</keyword>
<dbReference type="InterPro" id="IPR058791">
    <property type="entry name" value="3HB_CusB"/>
</dbReference>
<evidence type="ECO:0000259" key="3">
    <source>
        <dbReference type="Pfam" id="PF25869"/>
    </source>
</evidence>
<dbReference type="PROSITE" id="PS51257">
    <property type="entry name" value="PROKAR_LIPOPROTEIN"/>
    <property type="match status" value="1"/>
</dbReference>
<dbReference type="InterPro" id="IPR051909">
    <property type="entry name" value="MFP_Cation_Efflux"/>
</dbReference>
<dbReference type="Gene3D" id="2.40.420.20">
    <property type="match status" value="1"/>
</dbReference>
<reference evidence="5 6" key="1">
    <citation type="submission" date="2024-09" db="EMBL/GenBank/DDBJ databases">
        <authorList>
            <person name="Sun Q."/>
            <person name="Mori K."/>
        </authorList>
    </citation>
    <scope>NUCLEOTIDE SEQUENCE [LARGE SCALE GENOMIC DNA]</scope>
    <source>
        <strain evidence="5 6">CCM 7765</strain>
    </source>
</reference>
<feature type="chain" id="PRO_5047223841" evidence="2">
    <location>
        <begin position="27"/>
        <end position="410"/>
    </location>
</feature>
<dbReference type="PANTHER" id="PTHR30097">
    <property type="entry name" value="CATION EFFLUX SYSTEM PROTEIN CUSB"/>
    <property type="match status" value="1"/>
</dbReference>
<proteinExistence type="predicted"/>
<evidence type="ECO:0000256" key="2">
    <source>
        <dbReference type="SAM" id="SignalP"/>
    </source>
</evidence>
<feature type="signal peptide" evidence="2">
    <location>
        <begin position="1"/>
        <end position="26"/>
    </location>
</feature>
<dbReference type="Proteomes" id="UP001589774">
    <property type="component" value="Unassembled WGS sequence"/>
</dbReference>
<dbReference type="Gene3D" id="2.40.30.170">
    <property type="match status" value="1"/>
</dbReference>
<keyword evidence="6" id="KW-1185">Reference proteome</keyword>
<protein>
    <submittedName>
        <fullName evidence="5">Efflux RND transporter periplasmic adaptor subunit</fullName>
    </submittedName>
</protein>
<feature type="domain" description="CusB-like barrel-sandwich hybrid" evidence="4">
    <location>
        <begin position="87"/>
        <end position="183"/>
    </location>
</feature>
<dbReference type="Gene3D" id="6.10.140.730">
    <property type="match status" value="1"/>
</dbReference>
<name>A0ABV6HHY6_9SPHI</name>
<evidence type="ECO:0000313" key="6">
    <source>
        <dbReference type="Proteomes" id="UP001589774"/>
    </source>
</evidence>
<accession>A0ABV6HHY6</accession>